<proteinExistence type="predicted"/>
<dbReference type="EMBL" id="CP144694">
    <property type="protein sequence ID" value="WVZ04096.1"/>
    <property type="molecule type" value="Genomic_DNA"/>
</dbReference>
<reference evidence="1 2" key="1">
    <citation type="journal article" date="2023" name="Life. Sci Alliance">
        <title>Evolutionary insights into 3D genome organization and epigenetic landscape of Vigna mungo.</title>
        <authorList>
            <person name="Junaid A."/>
            <person name="Singh B."/>
            <person name="Bhatia S."/>
        </authorList>
    </citation>
    <scope>NUCLEOTIDE SEQUENCE [LARGE SCALE GENOMIC DNA]</scope>
    <source>
        <strain evidence="1">Urdbean</strain>
    </source>
</reference>
<accession>A0AAQ3RTV2</accession>
<name>A0AAQ3RTV2_VIGMU</name>
<organism evidence="1 2">
    <name type="scientific">Vigna mungo</name>
    <name type="common">Black gram</name>
    <name type="synonym">Phaseolus mungo</name>
    <dbReference type="NCBI Taxonomy" id="3915"/>
    <lineage>
        <taxon>Eukaryota</taxon>
        <taxon>Viridiplantae</taxon>
        <taxon>Streptophyta</taxon>
        <taxon>Embryophyta</taxon>
        <taxon>Tracheophyta</taxon>
        <taxon>Spermatophyta</taxon>
        <taxon>Magnoliopsida</taxon>
        <taxon>eudicotyledons</taxon>
        <taxon>Gunneridae</taxon>
        <taxon>Pentapetalae</taxon>
        <taxon>rosids</taxon>
        <taxon>fabids</taxon>
        <taxon>Fabales</taxon>
        <taxon>Fabaceae</taxon>
        <taxon>Papilionoideae</taxon>
        <taxon>50 kb inversion clade</taxon>
        <taxon>NPAAA clade</taxon>
        <taxon>indigoferoid/millettioid clade</taxon>
        <taxon>Phaseoleae</taxon>
        <taxon>Vigna</taxon>
    </lineage>
</organism>
<protein>
    <submittedName>
        <fullName evidence="1">Uncharacterized protein</fullName>
    </submittedName>
</protein>
<gene>
    <name evidence="1" type="ORF">V8G54_024902</name>
</gene>
<dbReference type="Proteomes" id="UP001374535">
    <property type="component" value="Chromosome 7"/>
</dbReference>
<evidence type="ECO:0000313" key="2">
    <source>
        <dbReference type="Proteomes" id="UP001374535"/>
    </source>
</evidence>
<sequence length="113" mass="12093">MLHETVAQSLAAASSLQDELNIQVPLGSSPDVGDLFVSSRYKLTHLMQTNLEGMPSELSIPAHLVCCQTPQVSHANIFSPSSSLAPQAQSTFHTSVPRSIRNLLSPCFAGHLP</sequence>
<evidence type="ECO:0000313" key="1">
    <source>
        <dbReference type="EMBL" id="WVZ04096.1"/>
    </source>
</evidence>
<keyword evidence="2" id="KW-1185">Reference proteome</keyword>
<dbReference type="AlphaFoldDB" id="A0AAQ3RTV2"/>